<evidence type="ECO:0000259" key="7">
    <source>
        <dbReference type="PROSITE" id="PS51296"/>
    </source>
</evidence>
<reference evidence="8" key="2">
    <citation type="submission" date="2021-08" db="EMBL/GenBank/DDBJ databases">
        <authorList>
            <person name="Tani A."/>
            <person name="Ola A."/>
            <person name="Ogura Y."/>
            <person name="Katsura K."/>
            <person name="Hayashi T."/>
        </authorList>
    </citation>
    <scope>NUCLEOTIDE SEQUENCE</scope>
    <source>
        <strain evidence="8">NBRC 15689</strain>
    </source>
</reference>
<organism evidence="8 9">
    <name type="scientific">Methylobacterium organophilum</name>
    <dbReference type="NCBI Taxonomy" id="410"/>
    <lineage>
        <taxon>Bacteria</taxon>
        <taxon>Pseudomonadati</taxon>
        <taxon>Pseudomonadota</taxon>
        <taxon>Alphaproteobacteria</taxon>
        <taxon>Hyphomicrobiales</taxon>
        <taxon>Methylobacteriaceae</taxon>
        <taxon>Methylobacterium</taxon>
    </lineage>
</organism>
<evidence type="ECO:0000313" key="8">
    <source>
        <dbReference type="EMBL" id="GJE27608.1"/>
    </source>
</evidence>
<dbReference type="PANTHER" id="PTHR43756">
    <property type="entry name" value="CHOLINE MONOOXYGENASE, CHLOROPLASTIC"/>
    <property type="match status" value="1"/>
</dbReference>
<keyword evidence="5" id="KW-0408">Iron</keyword>
<dbReference type="InterPro" id="IPR001663">
    <property type="entry name" value="Rng_hydr_dOase-A"/>
</dbReference>
<comment type="cofactor">
    <cofactor evidence="1">
        <name>Fe cation</name>
        <dbReference type="ChEBI" id="CHEBI:24875"/>
    </cofactor>
</comment>
<dbReference type="Pfam" id="PF00355">
    <property type="entry name" value="Rieske"/>
    <property type="match status" value="1"/>
</dbReference>
<dbReference type="SUPFAM" id="SSF50022">
    <property type="entry name" value="ISP domain"/>
    <property type="match status" value="1"/>
</dbReference>
<evidence type="ECO:0000256" key="3">
    <source>
        <dbReference type="ARBA" id="ARBA00022723"/>
    </source>
</evidence>
<dbReference type="CDD" id="cd03469">
    <property type="entry name" value="Rieske_RO_Alpha_N"/>
    <property type="match status" value="1"/>
</dbReference>
<dbReference type="Gene3D" id="3.90.380.10">
    <property type="entry name" value="Naphthalene 1,2-dioxygenase Alpha Subunit, Chain A, domain 1"/>
    <property type="match status" value="1"/>
</dbReference>
<reference evidence="8" key="1">
    <citation type="journal article" date="2021" name="Front. Microbiol.">
        <title>Comprehensive Comparative Genomics and Phenotyping of Methylobacterium Species.</title>
        <authorList>
            <person name="Alessa O."/>
            <person name="Ogura Y."/>
            <person name="Fujitani Y."/>
            <person name="Takami H."/>
            <person name="Hayashi T."/>
            <person name="Sahin N."/>
            <person name="Tani A."/>
        </authorList>
    </citation>
    <scope>NUCLEOTIDE SEQUENCE</scope>
    <source>
        <strain evidence="8">NBRC 15689</strain>
    </source>
</reference>
<evidence type="ECO:0000256" key="6">
    <source>
        <dbReference type="ARBA" id="ARBA00023014"/>
    </source>
</evidence>
<protein>
    <submittedName>
        <fullName evidence="8">Carnitine monooxygenase oxygenase subunit</fullName>
    </submittedName>
</protein>
<dbReference type="PANTHER" id="PTHR43756:SF5">
    <property type="entry name" value="CHOLINE MONOOXYGENASE, CHLOROPLASTIC"/>
    <property type="match status" value="1"/>
</dbReference>
<dbReference type="EMBL" id="BPQV01000006">
    <property type="protein sequence ID" value="GJE27608.1"/>
    <property type="molecule type" value="Genomic_DNA"/>
</dbReference>
<dbReference type="CDD" id="cd08884">
    <property type="entry name" value="RHO_alpha_C_GbcA-like"/>
    <property type="match status" value="1"/>
</dbReference>
<dbReference type="Gene3D" id="2.102.10.10">
    <property type="entry name" value="Rieske [2Fe-2S] iron-sulphur domain"/>
    <property type="match status" value="1"/>
</dbReference>
<keyword evidence="8" id="KW-0503">Monooxygenase</keyword>
<evidence type="ECO:0000256" key="1">
    <source>
        <dbReference type="ARBA" id="ARBA00001962"/>
    </source>
</evidence>
<dbReference type="InterPro" id="IPR036922">
    <property type="entry name" value="Rieske_2Fe-2S_sf"/>
</dbReference>
<name>A0ABQ4T8N9_METOR</name>
<evidence type="ECO:0000256" key="4">
    <source>
        <dbReference type="ARBA" id="ARBA00023002"/>
    </source>
</evidence>
<accession>A0ABQ4T8N9</accession>
<evidence type="ECO:0000256" key="5">
    <source>
        <dbReference type="ARBA" id="ARBA00023004"/>
    </source>
</evidence>
<keyword evidence="3" id="KW-0479">Metal-binding</keyword>
<comment type="caution">
    <text evidence="8">The sequence shown here is derived from an EMBL/GenBank/DDBJ whole genome shotgun (WGS) entry which is preliminary data.</text>
</comment>
<keyword evidence="4" id="KW-0560">Oxidoreductase</keyword>
<evidence type="ECO:0000256" key="2">
    <source>
        <dbReference type="ARBA" id="ARBA00022714"/>
    </source>
</evidence>
<dbReference type="SUPFAM" id="SSF55961">
    <property type="entry name" value="Bet v1-like"/>
    <property type="match status" value="1"/>
</dbReference>
<sequence length="402" mass="45261">MYDLKRIRALLDERRPGYTLPQSFYNDPEIYRFDLDAIYGRSWIMIGFETEISEPGNYIATKIGETPVVVVRDRNGDVRGFFNSCRHRGAQICEHGHGKSARLVCPYHQWTYGLDGKLLHAGRMQESFDPSEHALVPIHVELVAGTIYACIADTPPDFSAFRDGLTPLLAPHDLANAKLAHQSTLVERANWKLVMENGRECYHCDAKHPELSFTFPTGTSRNFDYNGDPKLAAFNARMQEVGLPVGPIEGDWFQAMRFPLNEGCTSMSEDGRACVSKLMCEAGGGDIGSMRWALEPHSFAHAVGDFVFMFSAMPTGPQETVVTSKWLVHKDAEEGVDYKVDELIRLWTTTNMQDRDLAENNQRGVNGAGYRPGPYSEEAEELVRRFVDWYCNKARSFVEANA</sequence>
<dbReference type="InterPro" id="IPR015879">
    <property type="entry name" value="Ring_hydroxy_dOase_asu_C_dom"/>
</dbReference>
<dbReference type="PRINTS" id="PR00090">
    <property type="entry name" value="RNGDIOXGNASE"/>
</dbReference>
<keyword evidence="6" id="KW-0411">Iron-sulfur</keyword>
<dbReference type="InterPro" id="IPR017941">
    <property type="entry name" value="Rieske_2Fe-2S"/>
</dbReference>
<dbReference type="GO" id="GO:0004497">
    <property type="term" value="F:monooxygenase activity"/>
    <property type="evidence" value="ECO:0007669"/>
    <property type="project" value="UniProtKB-KW"/>
</dbReference>
<dbReference type="RefSeq" id="WP_238311406.1">
    <property type="nucleotide sequence ID" value="NZ_BPQV01000006.1"/>
</dbReference>
<keyword evidence="2" id="KW-0001">2Fe-2S</keyword>
<gene>
    <name evidence="8" type="ORF">LKMONMHP_2468</name>
</gene>
<evidence type="ECO:0000313" key="9">
    <source>
        <dbReference type="Proteomes" id="UP001055156"/>
    </source>
</evidence>
<proteinExistence type="predicted"/>
<dbReference type="Pfam" id="PF00848">
    <property type="entry name" value="Ring_hydroxyl_A"/>
    <property type="match status" value="1"/>
</dbReference>
<dbReference type="Proteomes" id="UP001055156">
    <property type="component" value="Unassembled WGS sequence"/>
</dbReference>
<dbReference type="PROSITE" id="PS51296">
    <property type="entry name" value="RIESKE"/>
    <property type="match status" value="1"/>
</dbReference>
<feature type="domain" description="Rieske" evidence="7">
    <location>
        <begin position="43"/>
        <end position="149"/>
    </location>
</feature>
<keyword evidence="9" id="KW-1185">Reference proteome</keyword>